<evidence type="ECO:0000313" key="13">
    <source>
        <dbReference type="Proteomes" id="UP000000591"/>
    </source>
</evidence>
<evidence type="ECO:0000256" key="10">
    <source>
        <dbReference type="RuleBase" id="RU003750"/>
    </source>
</evidence>
<dbReference type="InterPro" id="IPR043130">
    <property type="entry name" value="CDP-OH_PTrfase_TM_dom"/>
</dbReference>
<reference evidence="13" key="2">
    <citation type="journal article" date="2013" name="G3 (Bethesda)">
        <title>Genomes of Ashbya fungi isolated from insects reveal four mating-type loci, numerous translocations, lack of transposons, and distinct gene duplications.</title>
        <authorList>
            <person name="Dietrich F.S."/>
            <person name="Voegeli S."/>
            <person name="Kuo S."/>
            <person name="Philippsen P."/>
        </authorList>
    </citation>
    <scope>GENOME REANNOTATION</scope>
    <source>
        <strain evidence="13">ATCC 10895 / CBS 109.51 / FGSC 9923 / NRRL Y-1056</strain>
    </source>
</reference>
<keyword evidence="8" id="KW-0594">Phospholipid biosynthesis</keyword>
<keyword evidence="3 10" id="KW-0808">Transferase</keyword>
<dbReference type="InterPro" id="IPR048254">
    <property type="entry name" value="CDP_ALCOHOL_P_TRANSF_CS"/>
</dbReference>
<dbReference type="GO" id="GO:0043337">
    <property type="term" value="F:cardiolipin synthase (CMP-forming)"/>
    <property type="evidence" value="ECO:0000318"/>
    <property type="project" value="GO_Central"/>
</dbReference>
<dbReference type="STRING" id="284811.Q75A35"/>
<evidence type="ECO:0000256" key="9">
    <source>
        <dbReference type="ARBA" id="ARBA00023264"/>
    </source>
</evidence>
<evidence type="ECO:0000256" key="8">
    <source>
        <dbReference type="ARBA" id="ARBA00023209"/>
    </source>
</evidence>
<keyword evidence="4 11" id="KW-0812">Transmembrane</keyword>
<dbReference type="OMA" id="RIAMSPY"/>
<keyword evidence="9" id="KW-1208">Phospholipid metabolism</keyword>
<dbReference type="InterPro" id="IPR050324">
    <property type="entry name" value="CDP-alcohol_PTase-I"/>
</dbReference>
<dbReference type="HOGENOM" id="CLU_051314_0_2_1"/>
<dbReference type="FunCoup" id="Q75A35">
    <property type="interactions" value="374"/>
</dbReference>
<keyword evidence="6" id="KW-0443">Lipid metabolism</keyword>
<dbReference type="eggNOG" id="KOG1617">
    <property type="taxonomic scope" value="Eukaryota"/>
</dbReference>
<feature type="transmembrane region" description="Helical" evidence="11">
    <location>
        <begin position="202"/>
        <end position="220"/>
    </location>
</feature>
<reference evidence="12 13" key="1">
    <citation type="journal article" date="2004" name="Science">
        <title>The Ashbya gossypii genome as a tool for mapping the ancient Saccharomyces cerevisiae genome.</title>
        <authorList>
            <person name="Dietrich F.S."/>
            <person name="Voegeli S."/>
            <person name="Brachat S."/>
            <person name="Lerch A."/>
            <person name="Gates K."/>
            <person name="Steiner S."/>
            <person name="Mohr C."/>
            <person name="Pohlmann R."/>
            <person name="Luedi P."/>
            <person name="Choi S."/>
            <person name="Wing R.A."/>
            <person name="Flavier A."/>
            <person name="Gaffney T.D."/>
            <person name="Philippsen P."/>
        </authorList>
    </citation>
    <scope>NUCLEOTIDE SEQUENCE [LARGE SCALE GENOMIC DNA]</scope>
    <source>
        <strain evidence="13">ATCC 10895 / CBS 109.51 / FGSC 9923 / NRRL Y-1056</strain>
    </source>
</reference>
<dbReference type="InterPro" id="IPR000462">
    <property type="entry name" value="CDP-OH_P_trans"/>
</dbReference>
<dbReference type="PANTHER" id="PTHR14269">
    <property type="entry name" value="CDP-DIACYLGLYCEROL--GLYCEROL-3-PHOSPHATE 3-PHOSPHATIDYLTRANSFERASE-RELATED"/>
    <property type="match status" value="1"/>
</dbReference>
<dbReference type="RefSeq" id="NP_984180.2">
    <property type="nucleotide sequence ID" value="NM_209533.2"/>
</dbReference>
<evidence type="ECO:0000256" key="7">
    <source>
        <dbReference type="ARBA" id="ARBA00023136"/>
    </source>
</evidence>
<sequence>MIVKPLSPLWRLPALEVRARIAGNRWMVPGVLVGRSYSCRAGPPSEQQTHDAAPKSVIWTVPNILTMSRIACAPFIGHCIMTQQLMPAFCLFAYSCVTDFLDGYLARKYKSRTVAGTILDPMADKLLMIVTTAGLTLPTGPQLIPLPIASLILGRDGLLALSAIYYRYASMRAVYGKVTWGTYCDFFRYPSAEVKPTLISKWNTFLQMVYLGCGLVVLALGPDEARPETEGEGDPWWRRAYRYLGYVVGATTVLSGASYIFSKSAVKYLKPQGPRP</sequence>
<evidence type="ECO:0000256" key="6">
    <source>
        <dbReference type="ARBA" id="ARBA00023098"/>
    </source>
</evidence>
<keyword evidence="13" id="KW-1185">Reference proteome</keyword>
<accession>Q75A35</accession>
<protein>
    <submittedName>
        <fullName evidence="12">ADR084Cp</fullName>
    </submittedName>
</protein>
<evidence type="ECO:0000256" key="11">
    <source>
        <dbReference type="SAM" id="Phobius"/>
    </source>
</evidence>
<dbReference type="GO" id="GO:0006873">
    <property type="term" value="P:intracellular monoatomic ion homeostasis"/>
    <property type="evidence" value="ECO:0007669"/>
    <property type="project" value="EnsemblFungi"/>
</dbReference>
<dbReference type="GO" id="GO:0006612">
    <property type="term" value="P:protein targeting to membrane"/>
    <property type="evidence" value="ECO:0007669"/>
    <property type="project" value="EnsemblFungi"/>
</dbReference>
<dbReference type="PANTHER" id="PTHR14269:SF60">
    <property type="entry name" value="CARDIOLIPIN SYNTHASE (CMP-FORMING)"/>
    <property type="match status" value="1"/>
</dbReference>
<dbReference type="PROSITE" id="PS00379">
    <property type="entry name" value="CDP_ALCOHOL_P_TRANSF"/>
    <property type="match status" value="1"/>
</dbReference>
<dbReference type="KEGG" id="ago:AGOS_ADR084C"/>
<evidence type="ECO:0000313" key="12">
    <source>
        <dbReference type="EMBL" id="AAS52004.2"/>
    </source>
</evidence>
<dbReference type="EMBL" id="AE016817">
    <property type="protein sequence ID" value="AAS52004.2"/>
    <property type="molecule type" value="Genomic_DNA"/>
</dbReference>
<dbReference type="OrthoDB" id="10020554at2759"/>
<keyword evidence="2" id="KW-0444">Lipid biosynthesis</keyword>
<dbReference type="GO" id="GO:0032049">
    <property type="term" value="P:cardiolipin biosynthetic process"/>
    <property type="evidence" value="ECO:0000318"/>
    <property type="project" value="GO_Central"/>
</dbReference>
<evidence type="ECO:0000256" key="1">
    <source>
        <dbReference type="ARBA" id="ARBA00004141"/>
    </source>
</evidence>
<dbReference type="GO" id="GO:0005739">
    <property type="term" value="C:mitochondrion"/>
    <property type="evidence" value="ECO:0000318"/>
    <property type="project" value="GO_Central"/>
</dbReference>
<dbReference type="GO" id="GO:0016020">
    <property type="term" value="C:membrane"/>
    <property type="evidence" value="ECO:0007669"/>
    <property type="project" value="UniProtKB-SubCell"/>
</dbReference>
<evidence type="ECO:0000256" key="2">
    <source>
        <dbReference type="ARBA" id="ARBA00022516"/>
    </source>
</evidence>
<organism evidence="12 13">
    <name type="scientific">Eremothecium gossypii (strain ATCC 10895 / CBS 109.51 / FGSC 9923 / NRRL Y-1056)</name>
    <name type="common">Yeast</name>
    <name type="synonym">Ashbya gossypii</name>
    <dbReference type="NCBI Taxonomy" id="284811"/>
    <lineage>
        <taxon>Eukaryota</taxon>
        <taxon>Fungi</taxon>
        <taxon>Dikarya</taxon>
        <taxon>Ascomycota</taxon>
        <taxon>Saccharomycotina</taxon>
        <taxon>Saccharomycetes</taxon>
        <taxon>Saccharomycetales</taxon>
        <taxon>Saccharomycetaceae</taxon>
        <taxon>Eremothecium</taxon>
    </lineage>
</organism>
<evidence type="ECO:0000256" key="4">
    <source>
        <dbReference type="ARBA" id="ARBA00022692"/>
    </source>
</evidence>
<keyword evidence="7 11" id="KW-0472">Membrane</keyword>
<feature type="transmembrane region" description="Helical" evidence="11">
    <location>
        <begin position="240"/>
        <end position="261"/>
    </location>
</feature>
<comment type="subcellular location">
    <subcellularLocation>
        <location evidence="1">Membrane</location>
        <topology evidence="1">Multi-pass membrane protein</topology>
    </subcellularLocation>
</comment>
<dbReference type="Gene3D" id="1.20.120.1760">
    <property type="match status" value="1"/>
</dbReference>
<dbReference type="FunFam" id="1.20.120.1760:FF:000017">
    <property type="entry name" value="Phosphatidyl synthase"/>
    <property type="match status" value="1"/>
</dbReference>
<comment type="similarity">
    <text evidence="10">Belongs to the CDP-alcohol phosphatidyltransferase class-I family.</text>
</comment>
<dbReference type="AlphaFoldDB" id="Q75A35"/>
<evidence type="ECO:0000256" key="3">
    <source>
        <dbReference type="ARBA" id="ARBA00022679"/>
    </source>
</evidence>
<proteinExistence type="inferred from homology"/>
<dbReference type="GeneID" id="4620329"/>
<name>Q75A35_EREGS</name>
<dbReference type="Proteomes" id="UP000000591">
    <property type="component" value="Chromosome IV"/>
</dbReference>
<dbReference type="GO" id="GO:0007006">
    <property type="term" value="P:mitochondrial membrane organization"/>
    <property type="evidence" value="ECO:0007669"/>
    <property type="project" value="EnsemblFungi"/>
</dbReference>
<evidence type="ECO:0000256" key="5">
    <source>
        <dbReference type="ARBA" id="ARBA00022989"/>
    </source>
</evidence>
<dbReference type="Pfam" id="PF01066">
    <property type="entry name" value="CDP-OH_P_transf"/>
    <property type="match status" value="1"/>
</dbReference>
<dbReference type="InParanoid" id="Q75A35"/>
<gene>
    <name evidence="12" type="ORF">AGOS_ADR084C</name>
</gene>
<keyword evidence="5 11" id="KW-1133">Transmembrane helix</keyword>